<dbReference type="RefSeq" id="WP_117402686.1">
    <property type="nucleotide sequence ID" value="NZ_QVNQ01000009.1"/>
</dbReference>
<comment type="caution">
    <text evidence="2">The sequence shown here is derived from an EMBL/GenBank/DDBJ whole genome shotgun (WGS) entry which is preliminary data.</text>
</comment>
<gene>
    <name evidence="2" type="ORF">D0T12_26660</name>
</gene>
<organism evidence="2 3">
    <name type="scientific">Actinomadura spongiicola</name>
    <dbReference type="NCBI Taxonomy" id="2303421"/>
    <lineage>
        <taxon>Bacteria</taxon>
        <taxon>Bacillati</taxon>
        <taxon>Actinomycetota</taxon>
        <taxon>Actinomycetes</taxon>
        <taxon>Streptosporangiales</taxon>
        <taxon>Thermomonosporaceae</taxon>
        <taxon>Actinomadura</taxon>
    </lineage>
</organism>
<feature type="transmembrane region" description="Helical" evidence="1">
    <location>
        <begin position="22"/>
        <end position="42"/>
    </location>
</feature>
<keyword evidence="3" id="KW-1185">Reference proteome</keyword>
<keyword evidence="1" id="KW-0472">Membrane</keyword>
<protein>
    <recommendedName>
        <fullName evidence="4">Integral membrane protein</fullName>
    </recommendedName>
</protein>
<evidence type="ECO:0000256" key="1">
    <source>
        <dbReference type="SAM" id="Phobius"/>
    </source>
</evidence>
<proteinExistence type="predicted"/>
<feature type="transmembrane region" description="Helical" evidence="1">
    <location>
        <begin position="54"/>
        <end position="74"/>
    </location>
</feature>
<dbReference type="AlphaFoldDB" id="A0A372GAJ9"/>
<evidence type="ECO:0008006" key="4">
    <source>
        <dbReference type="Google" id="ProtNLM"/>
    </source>
</evidence>
<dbReference type="Proteomes" id="UP000262882">
    <property type="component" value="Unassembled WGS sequence"/>
</dbReference>
<feature type="transmembrane region" description="Helical" evidence="1">
    <location>
        <begin position="115"/>
        <end position="134"/>
    </location>
</feature>
<reference evidence="2 3" key="1">
    <citation type="submission" date="2018-08" db="EMBL/GenBank/DDBJ databases">
        <title>Actinomadura spongicola sp. nov., isolated from marine sponge Leucetta chagosensis.</title>
        <authorList>
            <person name="Li L."/>
            <person name="Lin H.W."/>
        </authorList>
    </citation>
    <scope>NUCLEOTIDE SEQUENCE [LARGE SCALE GENOMIC DNA]</scope>
    <source>
        <strain evidence="2 3">LHW52907</strain>
    </source>
</reference>
<accession>A0A372GAJ9</accession>
<dbReference type="OrthoDB" id="4566092at2"/>
<evidence type="ECO:0000313" key="2">
    <source>
        <dbReference type="EMBL" id="RFS82391.1"/>
    </source>
</evidence>
<name>A0A372GAJ9_9ACTN</name>
<keyword evidence="1" id="KW-1133">Transmembrane helix</keyword>
<dbReference type="EMBL" id="QVNQ01000009">
    <property type="protein sequence ID" value="RFS82391.1"/>
    <property type="molecule type" value="Genomic_DNA"/>
</dbReference>
<sequence>MTAIRSITPAGLSTDASRLLRLALRLDAVVTGVNGLAYLTLAGPLGDLLGLDAGPGRAIGVFLLLYAVAVWAVSTPARPHRRAVGAIVEANLLWAVLSVVTVAAGWLSLTTVGGVWAVLQAGVVAGFAALQYTAQRRALR</sequence>
<feature type="transmembrane region" description="Helical" evidence="1">
    <location>
        <begin position="86"/>
        <end position="109"/>
    </location>
</feature>
<evidence type="ECO:0000313" key="3">
    <source>
        <dbReference type="Proteomes" id="UP000262882"/>
    </source>
</evidence>
<keyword evidence="1" id="KW-0812">Transmembrane</keyword>